<dbReference type="InterPro" id="IPR016181">
    <property type="entry name" value="Acyl_CoA_acyltransferase"/>
</dbReference>
<dbReference type="AlphaFoldDB" id="A0A5P8VV84"/>
<protein>
    <submittedName>
        <fullName evidence="2">N-acetyltransferase</fullName>
    </submittedName>
</protein>
<reference evidence="2 3" key="1">
    <citation type="submission" date="2019-10" db="EMBL/GenBank/DDBJ databases">
        <title>Genomic and transcriptomic insights into the perfect genentic adaptation of a filamentous nitrogen-fixing cyanobacterium to rice fields.</title>
        <authorList>
            <person name="Chen Z."/>
        </authorList>
    </citation>
    <scope>NUCLEOTIDE SEQUENCE [LARGE SCALE GENOMIC DNA]</scope>
    <source>
        <strain evidence="2">CCNUC1</strain>
    </source>
</reference>
<dbReference type="EMBL" id="CP045226">
    <property type="protein sequence ID" value="QFS43839.1"/>
    <property type="molecule type" value="Genomic_DNA"/>
</dbReference>
<dbReference type="InterPro" id="IPR000182">
    <property type="entry name" value="GNAT_dom"/>
</dbReference>
<dbReference type="Proteomes" id="UP000326678">
    <property type="component" value="Chromosome Gxm1"/>
</dbReference>
<sequence>MWLVSAGLDQKMKIYSQRLCLEPLEPDHAELLFDGLQSARIYDFIEDVPPQSVASLRDRYMVLARRQSPDGTEIWLNWAVWSFVEKCYVGYVQATITVNNSAIIAYVFFPNSWGKGYAREAVTRMINYLVETYQNLNFCAYVDLQNHRSIALLHNLGFVRSTFFQNVESNQDEFKHEVQYRKC</sequence>
<gene>
    <name evidence="2" type="ORF">GXM_01312</name>
</gene>
<dbReference type="PANTHER" id="PTHR43792">
    <property type="entry name" value="GNAT FAMILY, PUTATIVE (AFU_ORTHOLOGUE AFUA_3G00765)-RELATED-RELATED"/>
    <property type="match status" value="1"/>
</dbReference>
<dbReference type="KEGG" id="nsh:GXM_01312"/>
<dbReference type="PROSITE" id="PS51186">
    <property type="entry name" value="GNAT"/>
    <property type="match status" value="1"/>
</dbReference>
<feature type="domain" description="N-acetyltransferase" evidence="1">
    <location>
        <begin position="19"/>
        <end position="179"/>
    </location>
</feature>
<evidence type="ECO:0000313" key="2">
    <source>
        <dbReference type="EMBL" id="QFS43839.1"/>
    </source>
</evidence>
<dbReference type="GO" id="GO:0016747">
    <property type="term" value="F:acyltransferase activity, transferring groups other than amino-acyl groups"/>
    <property type="evidence" value="ECO:0007669"/>
    <property type="project" value="InterPro"/>
</dbReference>
<name>A0A5P8VV84_9NOSO</name>
<evidence type="ECO:0000313" key="3">
    <source>
        <dbReference type="Proteomes" id="UP000326678"/>
    </source>
</evidence>
<dbReference type="SUPFAM" id="SSF55729">
    <property type="entry name" value="Acyl-CoA N-acyltransferases (Nat)"/>
    <property type="match status" value="1"/>
</dbReference>
<dbReference type="Gene3D" id="3.40.630.30">
    <property type="match status" value="1"/>
</dbReference>
<evidence type="ECO:0000259" key="1">
    <source>
        <dbReference type="PROSITE" id="PS51186"/>
    </source>
</evidence>
<keyword evidence="3" id="KW-1185">Reference proteome</keyword>
<dbReference type="InterPro" id="IPR051531">
    <property type="entry name" value="N-acetyltransferase"/>
</dbReference>
<organism evidence="2 3">
    <name type="scientific">Nostoc sphaeroides CCNUC1</name>
    <dbReference type="NCBI Taxonomy" id="2653204"/>
    <lineage>
        <taxon>Bacteria</taxon>
        <taxon>Bacillati</taxon>
        <taxon>Cyanobacteriota</taxon>
        <taxon>Cyanophyceae</taxon>
        <taxon>Nostocales</taxon>
        <taxon>Nostocaceae</taxon>
        <taxon>Nostoc</taxon>
    </lineage>
</organism>
<accession>A0A5P8VV84</accession>
<keyword evidence="2" id="KW-0808">Transferase</keyword>
<proteinExistence type="predicted"/>
<dbReference type="Pfam" id="PF13302">
    <property type="entry name" value="Acetyltransf_3"/>
    <property type="match status" value="1"/>
</dbReference>
<dbReference type="PANTHER" id="PTHR43792:SF16">
    <property type="entry name" value="N-ACETYLTRANSFERASE DOMAIN-CONTAINING PROTEIN"/>
    <property type="match status" value="1"/>
</dbReference>